<dbReference type="EMBL" id="JBHLTS010000021">
    <property type="protein sequence ID" value="MFC0514594.1"/>
    <property type="molecule type" value="Genomic_DNA"/>
</dbReference>
<sequence>MRYFLIAIIALISFSACKKEREGSPAATILGKWYLKKYRTRTFRNDLVVRDTSRLDFMENDFELFNGDGSGYTSNNTPAGETAIIEYNYTLTGERLIISRNTPAFYAGTYMVSVLTSDSLKVSYESSTFFSGYYFKGLDELVFSRK</sequence>
<comment type="caution">
    <text evidence="1">The sequence shown here is derived from an EMBL/GenBank/DDBJ whole genome shotgun (WGS) entry which is preliminary data.</text>
</comment>
<evidence type="ECO:0008006" key="3">
    <source>
        <dbReference type="Google" id="ProtNLM"/>
    </source>
</evidence>
<dbReference type="PROSITE" id="PS51257">
    <property type="entry name" value="PROKAR_LIPOPROTEIN"/>
    <property type="match status" value="1"/>
</dbReference>
<name>A0ABV6L544_9SPHI</name>
<reference evidence="1 2" key="1">
    <citation type="submission" date="2024-09" db="EMBL/GenBank/DDBJ databases">
        <authorList>
            <person name="Sun Q."/>
            <person name="Mori K."/>
        </authorList>
    </citation>
    <scope>NUCLEOTIDE SEQUENCE [LARGE SCALE GENOMIC DNA]</scope>
    <source>
        <strain evidence="1 2">NCAIM B.02415</strain>
    </source>
</reference>
<evidence type="ECO:0000313" key="1">
    <source>
        <dbReference type="EMBL" id="MFC0514594.1"/>
    </source>
</evidence>
<evidence type="ECO:0000313" key="2">
    <source>
        <dbReference type="Proteomes" id="UP001589828"/>
    </source>
</evidence>
<proteinExistence type="predicted"/>
<protein>
    <recommendedName>
        <fullName evidence="3">Lipocalin-like domain-containing protein</fullName>
    </recommendedName>
</protein>
<accession>A0ABV6L544</accession>
<dbReference type="RefSeq" id="WP_377022438.1">
    <property type="nucleotide sequence ID" value="NZ_JBHLTS010000021.1"/>
</dbReference>
<keyword evidence="2" id="KW-1185">Reference proteome</keyword>
<gene>
    <name evidence="1" type="ORF">ACFFGT_10290</name>
</gene>
<organism evidence="1 2">
    <name type="scientific">Mucilaginibacter angelicae</name>
    <dbReference type="NCBI Taxonomy" id="869718"/>
    <lineage>
        <taxon>Bacteria</taxon>
        <taxon>Pseudomonadati</taxon>
        <taxon>Bacteroidota</taxon>
        <taxon>Sphingobacteriia</taxon>
        <taxon>Sphingobacteriales</taxon>
        <taxon>Sphingobacteriaceae</taxon>
        <taxon>Mucilaginibacter</taxon>
    </lineage>
</organism>
<dbReference type="Proteomes" id="UP001589828">
    <property type="component" value="Unassembled WGS sequence"/>
</dbReference>